<proteinExistence type="predicted"/>
<evidence type="ECO:0000313" key="3">
    <source>
        <dbReference type="Proteomes" id="UP000259570"/>
    </source>
</evidence>
<feature type="region of interest" description="Disordered" evidence="1">
    <location>
        <begin position="1"/>
        <end position="137"/>
    </location>
</feature>
<protein>
    <submittedName>
        <fullName evidence="2">Uncharacterized protein</fullName>
    </submittedName>
</protein>
<feature type="compositionally biased region" description="Basic residues" evidence="1">
    <location>
        <begin position="98"/>
        <end position="108"/>
    </location>
</feature>
<organism evidence="2 3">
    <name type="scientific">Xanthomonas nasturtii</name>
    <dbReference type="NCBI Taxonomy" id="1843581"/>
    <lineage>
        <taxon>Bacteria</taxon>
        <taxon>Pseudomonadati</taxon>
        <taxon>Pseudomonadota</taxon>
        <taxon>Gammaproteobacteria</taxon>
        <taxon>Lysobacterales</taxon>
        <taxon>Lysobacteraceae</taxon>
        <taxon>Xanthomonas</taxon>
    </lineage>
</organism>
<dbReference type="Proteomes" id="UP000259570">
    <property type="component" value="Unassembled WGS sequence"/>
</dbReference>
<dbReference type="AlphaFoldDB" id="A0A3E1KFR9"/>
<comment type="caution">
    <text evidence="2">The sequence shown here is derived from an EMBL/GenBank/DDBJ whole genome shotgun (WGS) entry which is preliminary data.</text>
</comment>
<accession>A0A3E1KFR9</accession>
<sequence length="137" mass="14965">MRPGTAAHAPARGLPVGWGLSSGIGNRESGIGNRESGIGNRESEERDRAALMCGRPVDACERTGSAMPSRRSRPAVFGQSHSINQRRQKRIAASQAQQRRHTRSSRHKLSNEGTREVAASQPQQRPARGPKNLFTIF</sequence>
<dbReference type="EMBL" id="QUZM01000041">
    <property type="protein sequence ID" value="RFF37446.1"/>
    <property type="molecule type" value="Genomic_DNA"/>
</dbReference>
<reference evidence="2 3" key="1">
    <citation type="submission" date="2018-08" db="EMBL/GenBank/DDBJ databases">
        <title>Genome sequencing of X. nasturtii WHRI 8984.</title>
        <authorList>
            <person name="Studholme D.J."/>
            <person name="Mchugh J."/>
            <person name="Vicente J."/>
        </authorList>
    </citation>
    <scope>NUCLEOTIDE SEQUENCE [LARGE SCALE GENOMIC DNA]</scope>
    <source>
        <strain evidence="2 3">WHRI 8984</strain>
    </source>
</reference>
<evidence type="ECO:0000256" key="1">
    <source>
        <dbReference type="SAM" id="MobiDB-lite"/>
    </source>
</evidence>
<gene>
    <name evidence="2" type="ORF">DZD52_16830</name>
</gene>
<name>A0A3E1KFR9_9XANT</name>
<evidence type="ECO:0000313" key="2">
    <source>
        <dbReference type="EMBL" id="RFF37446.1"/>
    </source>
</evidence>